<accession>A0A9P9G7R2</accession>
<evidence type="ECO:0000256" key="1">
    <source>
        <dbReference type="SAM" id="MobiDB-lite"/>
    </source>
</evidence>
<protein>
    <submittedName>
        <fullName evidence="2">Uncharacterized protein</fullName>
    </submittedName>
</protein>
<reference evidence="2" key="1">
    <citation type="journal article" date="2021" name="Nat. Commun.">
        <title>Genetic determinants of endophytism in the Arabidopsis root mycobiome.</title>
        <authorList>
            <person name="Mesny F."/>
            <person name="Miyauchi S."/>
            <person name="Thiergart T."/>
            <person name="Pickel B."/>
            <person name="Atanasova L."/>
            <person name="Karlsson M."/>
            <person name="Huettel B."/>
            <person name="Barry K.W."/>
            <person name="Haridas S."/>
            <person name="Chen C."/>
            <person name="Bauer D."/>
            <person name="Andreopoulos W."/>
            <person name="Pangilinan J."/>
            <person name="LaButti K."/>
            <person name="Riley R."/>
            <person name="Lipzen A."/>
            <person name="Clum A."/>
            <person name="Drula E."/>
            <person name="Henrissat B."/>
            <person name="Kohler A."/>
            <person name="Grigoriev I.V."/>
            <person name="Martin F.M."/>
            <person name="Hacquard S."/>
        </authorList>
    </citation>
    <scope>NUCLEOTIDE SEQUENCE</scope>
    <source>
        <strain evidence="2">FSSC 5 MPI-SDFR-AT-0091</strain>
    </source>
</reference>
<comment type="caution">
    <text evidence="2">The sequence shown here is derived from an EMBL/GenBank/DDBJ whole genome shotgun (WGS) entry which is preliminary data.</text>
</comment>
<dbReference type="Proteomes" id="UP000736672">
    <property type="component" value="Unassembled WGS sequence"/>
</dbReference>
<sequence>MLDEMVHPRILLNAEGAKAWGNLGCGVRPRRVSRKPSSKAGEAGANKLEARERRRHSVNFHLGRYLSMPPEHGRRHILRPEPELRLDVSQSHDPVPRYAPRIALNGSHLASCLAVLTNMQQLTTRAATVTTVAGLRLPKRSGLGPGIDWWADAPCRLISEPRVVSERRRSHLPDPIPTPAPVPARVQSRGLRDSSSRTSVCPLRPGFPQLPPVSSRWPPFPRGNHSKPRGRCRTAVRGCPRGSFQTPRCWMGTAFDTITRQRRQSQATK</sequence>
<dbReference type="AlphaFoldDB" id="A0A9P9G7R2"/>
<feature type="region of interest" description="Disordered" evidence="1">
    <location>
        <begin position="30"/>
        <end position="53"/>
    </location>
</feature>
<dbReference type="EMBL" id="JAGTJS010000027">
    <property type="protein sequence ID" value="KAH7234076.1"/>
    <property type="molecule type" value="Genomic_DNA"/>
</dbReference>
<proteinExistence type="predicted"/>
<evidence type="ECO:0000313" key="3">
    <source>
        <dbReference type="Proteomes" id="UP000736672"/>
    </source>
</evidence>
<feature type="region of interest" description="Disordered" evidence="1">
    <location>
        <begin position="169"/>
        <end position="232"/>
    </location>
</feature>
<gene>
    <name evidence="2" type="ORF">B0J15DRAFT_155313</name>
</gene>
<name>A0A9P9G7R2_FUSSL</name>
<organism evidence="2 3">
    <name type="scientific">Fusarium solani</name>
    <name type="common">Filamentous fungus</name>
    <dbReference type="NCBI Taxonomy" id="169388"/>
    <lineage>
        <taxon>Eukaryota</taxon>
        <taxon>Fungi</taxon>
        <taxon>Dikarya</taxon>
        <taxon>Ascomycota</taxon>
        <taxon>Pezizomycotina</taxon>
        <taxon>Sordariomycetes</taxon>
        <taxon>Hypocreomycetidae</taxon>
        <taxon>Hypocreales</taxon>
        <taxon>Nectriaceae</taxon>
        <taxon>Fusarium</taxon>
        <taxon>Fusarium solani species complex</taxon>
    </lineage>
</organism>
<evidence type="ECO:0000313" key="2">
    <source>
        <dbReference type="EMBL" id="KAH7234076.1"/>
    </source>
</evidence>
<keyword evidence="3" id="KW-1185">Reference proteome</keyword>